<organism evidence="1 2">
    <name type="scientific">Gadus morhua</name>
    <name type="common">Atlantic cod</name>
    <dbReference type="NCBI Taxonomy" id="8049"/>
    <lineage>
        <taxon>Eukaryota</taxon>
        <taxon>Metazoa</taxon>
        <taxon>Chordata</taxon>
        <taxon>Craniata</taxon>
        <taxon>Vertebrata</taxon>
        <taxon>Euteleostomi</taxon>
        <taxon>Actinopterygii</taxon>
        <taxon>Neopterygii</taxon>
        <taxon>Teleostei</taxon>
        <taxon>Neoteleostei</taxon>
        <taxon>Acanthomorphata</taxon>
        <taxon>Zeiogadaria</taxon>
        <taxon>Gadariae</taxon>
        <taxon>Gadiformes</taxon>
        <taxon>Gadoidei</taxon>
        <taxon>Gadidae</taxon>
        <taxon>Gadus</taxon>
    </lineage>
</organism>
<reference evidence="1" key="1">
    <citation type="submission" date="2025-08" db="UniProtKB">
        <authorList>
            <consortium name="Ensembl"/>
        </authorList>
    </citation>
    <scope>IDENTIFICATION</scope>
</reference>
<proteinExistence type="predicted"/>
<sequence>KQLHRYGCGLCCCGSPFSAIASTVLLNRRSAFWGIWIPEHSAGFSEPLDPDLLMWTQTSWSSCGPDLLVLMWTRPPGPHKRLIHTPQCLCLQMAARSFGAEY</sequence>
<reference evidence="1" key="2">
    <citation type="submission" date="2025-09" db="UniProtKB">
        <authorList>
            <consortium name="Ensembl"/>
        </authorList>
    </citation>
    <scope>IDENTIFICATION</scope>
</reference>
<dbReference type="AlphaFoldDB" id="A0A8C5FKV2"/>
<protein>
    <submittedName>
        <fullName evidence="1">Uncharacterized protein</fullName>
    </submittedName>
</protein>
<evidence type="ECO:0000313" key="2">
    <source>
        <dbReference type="Proteomes" id="UP000694546"/>
    </source>
</evidence>
<dbReference type="Ensembl" id="ENSGMOT00000048806.1">
    <property type="protein sequence ID" value="ENSGMOP00000044277.1"/>
    <property type="gene ID" value="ENSGMOG00000035203.1"/>
</dbReference>
<name>A0A8C5FKV2_GADMO</name>
<keyword evidence="2" id="KW-1185">Reference proteome</keyword>
<accession>A0A8C5FKV2</accession>
<dbReference type="Proteomes" id="UP000694546">
    <property type="component" value="Chromosome 9"/>
</dbReference>
<evidence type="ECO:0000313" key="1">
    <source>
        <dbReference type="Ensembl" id="ENSGMOP00000044277.1"/>
    </source>
</evidence>